<feature type="compositionally biased region" description="Low complexity" evidence="2">
    <location>
        <begin position="7"/>
        <end position="26"/>
    </location>
</feature>
<feature type="compositionally biased region" description="Polar residues" evidence="2">
    <location>
        <begin position="71"/>
        <end position="86"/>
    </location>
</feature>
<feature type="region of interest" description="Disordered" evidence="2">
    <location>
        <begin position="69"/>
        <end position="209"/>
    </location>
</feature>
<protein>
    <recommendedName>
        <fullName evidence="3">CYTH domain-containing protein</fullName>
    </recommendedName>
</protein>
<feature type="compositionally biased region" description="Low complexity" evidence="2">
    <location>
        <begin position="178"/>
        <end position="187"/>
    </location>
</feature>
<feature type="compositionally biased region" description="Polar residues" evidence="2">
    <location>
        <begin position="100"/>
        <end position="111"/>
    </location>
</feature>
<dbReference type="AlphaFoldDB" id="A0A7C8RKN9"/>
<sequence>MSNRVTLPSNPLSLPSGPLSVPSGSLIFPSTSDINLQDEDDDVSSRPIPPQHTVFPAIELFFRTNPEPTRLVSNMSAPSPNNSLETKPTDLKEEPEMGVTLSNPTSENDTPASAGEETAPANPTPESNALALPEETATMAKTTSESKTPALPAETVTLPNPTAGSNLQAPSAGTAALPTTSSNNNGPAPTPAPAAGRVPPVQPMNNFGGWTRDVPTNIYTGESTFASIDIRTFGPDTNSRGNQQNGTDGVLQYLLDKSELDNKKAADLYQFELENRKLQLQKEKRVQDVQEAGKQRKHELEKMRLEAELEASLLAFKRGSSANTNTEPAPETDKGSQQVGNLLLYLNDNSVLIGNAMLWNISYGNSKDASSDATSYGGYDEAFEGLDDAFLEAAFSLPAPGSPRASSSTGSPLAAPPPAPTEQSHGREGANSRASNRMPTELDPAQICDVWGYYLSEATPNGGWFSQEDRDGLLEYLENKVRTTPWQLFVSPFTGETAMDCPLLGVKSVAEVSIQLNEWEHNYIRATKLVQQRGWSFTESKNKAYENRAIYDSCADFFKLHAIICHQMFSNPQQSGPTEPKSESVSQSFPSPPHRVIEVESIDLMGSLNVNESNAYGGPPVEVSNKPEGDRGPDPLPTASSSADKGKKRKMSDADLDQGGRPAVPHINRASTPYPYKRTRRSYPYENRPIAEDPTSEGTAPKNVDYTIGEDPAVAIARYQYLSRKAELEFQLEVQKLEYQRQREEMEARYKAEEADKQRYFELEKLRLELSLQELRLRAKN</sequence>
<evidence type="ECO:0000256" key="2">
    <source>
        <dbReference type="SAM" id="MobiDB-lite"/>
    </source>
</evidence>
<comment type="caution">
    <text evidence="4">The sequence shown here is derived from an EMBL/GenBank/DDBJ whole genome shotgun (WGS) entry which is preliminary data.</text>
</comment>
<dbReference type="Proteomes" id="UP000474640">
    <property type="component" value="Unassembled WGS sequence"/>
</dbReference>
<accession>A0A7C8RKN9</accession>
<organism evidence="4 5">
    <name type="scientific">Orbilia oligospora</name>
    <name type="common">Nematode-trapping fungus</name>
    <name type="synonym">Arthrobotrys oligospora</name>
    <dbReference type="NCBI Taxonomy" id="2813651"/>
    <lineage>
        <taxon>Eukaryota</taxon>
        <taxon>Fungi</taxon>
        <taxon>Dikarya</taxon>
        <taxon>Ascomycota</taxon>
        <taxon>Pezizomycotina</taxon>
        <taxon>Orbiliomycetes</taxon>
        <taxon>Orbiliales</taxon>
        <taxon>Orbiliaceae</taxon>
        <taxon>Orbilia</taxon>
    </lineage>
</organism>
<reference evidence="4 5" key="1">
    <citation type="submission" date="2020-01" db="EMBL/GenBank/DDBJ databases">
        <authorList>
            <person name="Palmer J.M."/>
        </authorList>
    </citation>
    <scope>NUCLEOTIDE SEQUENCE [LARGE SCALE GENOMIC DNA]</scope>
    <source>
        <strain evidence="4 5">TWF970</strain>
    </source>
</reference>
<feature type="region of interest" description="Disordered" evidence="2">
    <location>
        <begin position="571"/>
        <end position="593"/>
    </location>
</feature>
<feature type="compositionally biased region" description="Polar residues" evidence="2">
    <location>
        <begin position="157"/>
        <end position="171"/>
    </location>
</feature>
<proteinExistence type="predicted"/>
<evidence type="ECO:0000313" key="4">
    <source>
        <dbReference type="EMBL" id="KAF3284308.1"/>
    </source>
</evidence>
<feature type="region of interest" description="Disordered" evidence="2">
    <location>
        <begin position="401"/>
        <end position="439"/>
    </location>
</feature>
<evidence type="ECO:0000313" key="5">
    <source>
        <dbReference type="Proteomes" id="UP000474640"/>
    </source>
</evidence>
<dbReference type="PROSITE" id="PS51707">
    <property type="entry name" value="CYTH"/>
    <property type="match status" value="1"/>
</dbReference>
<keyword evidence="1" id="KW-0175">Coiled coil</keyword>
<feature type="coiled-coil region" evidence="1">
    <location>
        <begin position="725"/>
        <end position="763"/>
    </location>
</feature>
<feature type="domain" description="CYTH" evidence="3">
    <location>
        <begin position="725"/>
        <end position="781"/>
    </location>
</feature>
<gene>
    <name evidence="4" type="ORF">TWF970_011528</name>
</gene>
<feature type="compositionally biased region" description="Polar residues" evidence="2">
    <location>
        <begin position="571"/>
        <end position="589"/>
    </location>
</feature>
<dbReference type="OrthoDB" id="5360463at2759"/>
<evidence type="ECO:0000256" key="1">
    <source>
        <dbReference type="SAM" id="Coils"/>
    </source>
</evidence>
<dbReference type="EMBL" id="JAABOJ010000009">
    <property type="protein sequence ID" value="KAF3284308.1"/>
    <property type="molecule type" value="Genomic_DNA"/>
</dbReference>
<dbReference type="InterPro" id="IPR023577">
    <property type="entry name" value="CYTH_domain"/>
</dbReference>
<evidence type="ECO:0000259" key="3">
    <source>
        <dbReference type="PROSITE" id="PS51707"/>
    </source>
</evidence>
<feature type="region of interest" description="Disordered" evidence="2">
    <location>
        <begin position="610"/>
        <end position="705"/>
    </location>
</feature>
<name>A0A7C8RKN9_ORBOL</name>
<feature type="region of interest" description="Disordered" evidence="2">
    <location>
        <begin position="1"/>
        <end position="51"/>
    </location>
</feature>